<name>A0A1I1JCK4_9RHOB</name>
<evidence type="ECO:0000313" key="4">
    <source>
        <dbReference type="Proteomes" id="UP000231644"/>
    </source>
</evidence>
<dbReference type="InterPro" id="IPR001437">
    <property type="entry name" value="Tscrpt_elong_fac_GreA/B_C"/>
</dbReference>
<proteinExistence type="predicted"/>
<keyword evidence="3" id="KW-0418">Kinase</keyword>
<dbReference type="OrthoDB" id="192847at2"/>
<dbReference type="GO" id="GO:0070063">
    <property type="term" value="F:RNA polymerase binding"/>
    <property type="evidence" value="ECO:0007669"/>
    <property type="project" value="InterPro"/>
</dbReference>
<dbReference type="GO" id="GO:0032784">
    <property type="term" value="P:regulation of DNA-templated transcription elongation"/>
    <property type="evidence" value="ECO:0007669"/>
    <property type="project" value="InterPro"/>
</dbReference>
<dbReference type="InterPro" id="IPR023459">
    <property type="entry name" value="Tscrpt_elong_fac_GreA/B_fam"/>
</dbReference>
<dbReference type="Proteomes" id="UP000231644">
    <property type="component" value="Unassembled WGS sequence"/>
</dbReference>
<dbReference type="GO" id="GO:0003677">
    <property type="term" value="F:DNA binding"/>
    <property type="evidence" value="ECO:0007669"/>
    <property type="project" value="InterPro"/>
</dbReference>
<evidence type="ECO:0000259" key="1">
    <source>
        <dbReference type="Pfam" id="PF01272"/>
    </source>
</evidence>
<dbReference type="InterPro" id="IPR036953">
    <property type="entry name" value="GreA/GreB_C_sf"/>
</dbReference>
<dbReference type="InterPro" id="IPR029462">
    <property type="entry name" value="Rnk_N"/>
</dbReference>
<reference evidence="3 4" key="1">
    <citation type="submission" date="2016-10" db="EMBL/GenBank/DDBJ databases">
        <authorList>
            <person name="de Groot N.N."/>
        </authorList>
    </citation>
    <scope>NUCLEOTIDE SEQUENCE [LARGE SCALE GENOMIC DNA]</scope>
    <source>
        <strain evidence="3 4">DSM 29619</strain>
    </source>
</reference>
<accession>A0A1I1JCK4</accession>
<feature type="domain" description="Regulator of nucleoside diphosphate kinase N-terminal" evidence="2">
    <location>
        <begin position="15"/>
        <end position="55"/>
    </location>
</feature>
<protein>
    <submittedName>
        <fullName evidence="3">Regulator of nucleoside diphosphate kinase</fullName>
    </submittedName>
</protein>
<keyword evidence="3" id="KW-0808">Transferase</keyword>
<evidence type="ECO:0000259" key="2">
    <source>
        <dbReference type="Pfam" id="PF14760"/>
    </source>
</evidence>
<gene>
    <name evidence="3" type="ORF">SAMN05421762_0905</name>
</gene>
<dbReference type="EMBL" id="FOLX01000001">
    <property type="protein sequence ID" value="SFC43703.1"/>
    <property type="molecule type" value="Genomic_DNA"/>
</dbReference>
<dbReference type="Gene3D" id="1.10.286.20">
    <property type="match status" value="1"/>
</dbReference>
<dbReference type="Gene3D" id="3.10.50.30">
    <property type="entry name" value="Transcription elongation factor, GreA/GreB, C-terminal domain"/>
    <property type="match status" value="1"/>
</dbReference>
<dbReference type="RefSeq" id="WP_093450901.1">
    <property type="nucleotide sequence ID" value="NZ_FNZG01000002.1"/>
</dbReference>
<dbReference type="PANTHER" id="PTHR30437">
    <property type="entry name" value="TRANSCRIPTION ELONGATION FACTOR GREA"/>
    <property type="match status" value="1"/>
</dbReference>
<dbReference type="SUPFAM" id="SSF54534">
    <property type="entry name" value="FKBP-like"/>
    <property type="match status" value="1"/>
</dbReference>
<dbReference type="STRING" id="517719.SAMN05421762_0905"/>
<dbReference type="GO" id="GO:0016301">
    <property type="term" value="F:kinase activity"/>
    <property type="evidence" value="ECO:0007669"/>
    <property type="project" value="UniProtKB-KW"/>
</dbReference>
<keyword evidence="4" id="KW-1185">Reference proteome</keyword>
<dbReference type="AlphaFoldDB" id="A0A1I1JCK4"/>
<dbReference type="Pfam" id="PF01272">
    <property type="entry name" value="GreA_GreB"/>
    <property type="match status" value="1"/>
</dbReference>
<dbReference type="NCBIfam" id="NF004396">
    <property type="entry name" value="PRK05753.1"/>
    <property type="match status" value="1"/>
</dbReference>
<sequence length="146" mass="15847">MNKPLRTKTATSRRPKVVLDERTLSRLEAMAEAAYSRNPMIADLLLDELGRARIVPTRKVPNDVVAIGRNVTYRDETTGEEKTVTPVYPEDADISVGKISVMTPIGVALIGLAQGAKFAWQTRSGEVRELSILNVADVACAAPNEG</sequence>
<dbReference type="Pfam" id="PF14760">
    <property type="entry name" value="Rnk_N"/>
    <property type="match status" value="1"/>
</dbReference>
<feature type="domain" description="Transcription elongation factor GreA/GreB C-terminal" evidence="1">
    <location>
        <begin position="61"/>
        <end position="136"/>
    </location>
</feature>
<dbReference type="GO" id="GO:0006354">
    <property type="term" value="P:DNA-templated transcription elongation"/>
    <property type="evidence" value="ECO:0007669"/>
    <property type="project" value="TreeGrafter"/>
</dbReference>
<organism evidence="3 4">
    <name type="scientific">Pseudooceanicola nitratireducens</name>
    <dbReference type="NCBI Taxonomy" id="517719"/>
    <lineage>
        <taxon>Bacteria</taxon>
        <taxon>Pseudomonadati</taxon>
        <taxon>Pseudomonadota</taxon>
        <taxon>Alphaproteobacteria</taxon>
        <taxon>Rhodobacterales</taxon>
        <taxon>Paracoccaceae</taxon>
        <taxon>Pseudooceanicola</taxon>
    </lineage>
</organism>
<evidence type="ECO:0000313" key="3">
    <source>
        <dbReference type="EMBL" id="SFC43703.1"/>
    </source>
</evidence>
<dbReference type="PANTHER" id="PTHR30437:SF5">
    <property type="entry name" value="REGULATOR OF NUCLEOSIDE DIPHOSPHATE KINASE"/>
    <property type="match status" value="1"/>
</dbReference>